<dbReference type="SUPFAM" id="SSF50447">
    <property type="entry name" value="Translation proteins"/>
    <property type="match status" value="2"/>
</dbReference>
<dbReference type="PROSITE" id="PS51722">
    <property type="entry name" value="G_TR_2"/>
    <property type="match status" value="1"/>
</dbReference>
<comment type="function">
    <text evidence="8">One of the essential components for the initiation of protein synthesis. Protects formylmethionyl-tRNA from spontaneous hydrolysis and promotes its binding to the 30S ribosomal subunits. Also involved in the hydrolysis of GTP during the formation of the 70S ribosomal complex.</text>
</comment>
<dbReference type="NCBIfam" id="TIGR00231">
    <property type="entry name" value="small_GTP"/>
    <property type="match status" value="1"/>
</dbReference>
<dbReference type="Pfam" id="PF00009">
    <property type="entry name" value="GTP_EFTU"/>
    <property type="match status" value="1"/>
</dbReference>
<dbReference type="AlphaFoldDB" id="A0A1G2CDA3"/>
<dbReference type="Gene3D" id="2.40.30.10">
    <property type="entry name" value="Translation factors"/>
    <property type="match status" value="2"/>
</dbReference>
<evidence type="ECO:0000256" key="4">
    <source>
        <dbReference type="ARBA" id="ARBA00022741"/>
    </source>
</evidence>
<comment type="caution">
    <text evidence="10">The sequence shown here is derived from an EMBL/GenBank/DDBJ whole genome shotgun (WGS) entry which is preliminary data.</text>
</comment>
<evidence type="ECO:0000313" key="10">
    <source>
        <dbReference type="EMBL" id="OGY99344.1"/>
    </source>
</evidence>
<proteinExistence type="inferred from homology"/>
<evidence type="ECO:0000256" key="5">
    <source>
        <dbReference type="ARBA" id="ARBA00022917"/>
    </source>
</evidence>
<dbReference type="SUPFAM" id="SSF52156">
    <property type="entry name" value="Initiation factor IF2/eIF5b, domain 3"/>
    <property type="match status" value="1"/>
</dbReference>
<dbReference type="InterPro" id="IPR036925">
    <property type="entry name" value="TIF_IF2_dom3_sf"/>
</dbReference>
<keyword evidence="3 8" id="KW-0396">Initiation factor</keyword>
<dbReference type="InterPro" id="IPR000795">
    <property type="entry name" value="T_Tr_GTP-bd_dom"/>
</dbReference>
<dbReference type="GO" id="GO:0003924">
    <property type="term" value="F:GTPase activity"/>
    <property type="evidence" value="ECO:0007669"/>
    <property type="project" value="InterPro"/>
</dbReference>
<evidence type="ECO:0000256" key="2">
    <source>
        <dbReference type="ARBA" id="ARBA00020675"/>
    </source>
</evidence>
<dbReference type="FunFam" id="3.40.50.300:FF:000019">
    <property type="entry name" value="Translation initiation factor IF-2"/>
    <property type="match status" value="1"/>
</dbReference>
<feature type="domain" description="Tr-type G" evidence="9">
    <location>
        <begin position="10"/>
        <end position="185"/>
    </location>
</feature>
<organism evidence="10 11">
    <name type="scientific">Candidatus Liptonbacteria bacterium RIFCSPHIGHO2_12_FULL_60_13</name>
    <dbReference type="NCBI Taxonomy" id="1798648"/>
    <lineage>
        <taxon>Bacteria</taxon>
        <taxon>Candidatus Liptoniibacteriota</taxon>
    </lineage>
</organism>
<dbReference type="GO" id="GO:0005525">
    <property type="term" value="F:GTP binding"/>
    <property type="evidence" value="ECO:0007669"/>
    <property type="project" value="UniProtKB-KW"/>
</dbReference>
<keyword evidence="6" id="KW-0342">GTP-binding</keyword>
<dbReference type="CDD" id="cd01887">
    <property type="entry name" value="IF2_eIF5B"/>
    <property type="match status" value="1"/>
</dbReference>
<protein>
    <recommendedName>
        <fullName evidence="2 7">Translation initiation factor IF-2</fullName>
    </recommendedName>
</protein>
<dbReference type="Proteomes" id="UP000178796">
    <property type="component" value="Unassembled WGS sequence"/>
</dbReference>
<dbReference type="Pfam" id="PF22042">
    <property type="entry name" value="EF-G_D2"/>
    <property type="match status" value="1"/>
</dbReference>
<dbReference type="NCBIfam" id="TIGR00487">
    <property type="entry name" value="IF-2"/>
    <property type="match status" value="1"/>
</dbReference>
<evidence type="ECO:0000313" key="11">
    <source>
        <dbReference type="Proteomes" id="UP000178796"/>
    </source>
</evidence>
<evidence type="ECO:0000259" key="9">
    <source>
        <dbReference type="PROSITE" id="PS51722"/>
    </source>
</evidence>
<dbReference type="GO" id="GO:0003743">
    <property type="term" value="F:translation initiation factor activity"/>
    <property type="evidence" value="ECO:0007669"/>
    <property type="project" value="UniProtKB-UniRule"/>
</dbReference>
<name>A0A1G2CDA3_9BACT</name>
<dbReference type="InterPro" id="IPR027417">
    <property type="entry name" value="P-loop_NTPase"/>
</dbReference>
<evidence type="ECO:0000256" key="3">
    <source>
        <dbReference type="ARBA" id="ARBA00022540"/>
    </source>
</evidence>
<keyword evidence="5 8" id="KW-0648">Protein biosynthesis</keyword>
<dbReference type="InterPro" id="IPR009000">
    <property type="entry name" value="Transl_B-barrel_sf"/>
</dbReference>
<dbReference type="InterPro" id="IPR005225">
    <property type="entry name" value="Small_GTP-bd"/>
</dbReference>
<dbReference type="Pfam" id="PF11987">
    <property type="entry name" value="IF-2"/>
    <property type="match status" value="1"/>
</dbReference>
<dbReference type="PANTHER" id="PTHR43381:SF4">
    <property type="entry name" value="EUKARYOTIC TRANSLATION INITIATION FACTOR 5B"/>
    <property type="match status" value="1"/>
</dbReference>
<evidence type="ECO:0000256" key="1">
    <source>
        <dbReference type="ARBA" id="ARBA00007733"/>
    </source>
</evidence>
<evidence type="ECO:0000256" key="6">
    <source>
        <dbReference type="ARBA" id="ARBA00023134"/>
    </source>
</evidence>
<dbReference type="GO" id="GO:0005737">
    <property type="term" value="C:cytoplasm"/>
    <property type="evidence" value="ECO:0007669"/>
    <property type="project" value="UniProtKB-UniRule"/>
</dbReference>
<dbReference type="Gene3D" id="3.40.50.10050">
    <property type="entry name" value="Translation initiation factor IF- 2, domain 3"/>
    <property type="match status" value="1"/>
</dbReference>
<keyword evidence="4" id="KW-0547">Nucleotide-binding</keyword>
<accession>A0A1G2CDA3</accession>
<dbReference type="InterPro" id="IPR023115">
    <property type="entry name" value="TIF_IF2_dom3"/>
</dbReference>
<dbReference type="PRINTS" id="PR00315">
    <property type="entry name" value="ELONGATNFCT"/>
</dbReference>
<comment type="similarity">
    <text evidence="1 8">Belongs to the TRAFAC class translation factor GTPase superfamily. Classic translation factor GTPase family. IF-2 subfamily.</text>
</comment>
<dbReference type="InterPro" id="IPR000178">
    <property type="entry name" value="TF_IF2_bacterial-like"/>
</dbReference>
<dbReference type="InterPro" id="IPR015760">
    <property type="entry name" value="TIF_IF2"/>
</dbReference>
<reference evidence="10 11" key="1">
    <citation type="journal article" date="2016" name="Nat. Commun.">
        <title>Thousands of microbial genomes shed light on interconnected biogeochemical processes in an aquifer system.</title>
        <authorList>
            <person name="Anantharaman K."/>
            <person name="Brown C.T."/>
            <person name="Hug L.A."/>
            <person name="Sharon I."/>
            <person name="Castelle C.J."/>
            <person name="Probst A.J."/>
            <person name="Thomas B.C."/>
            <person name="Singh A."/>
            <person name="Wilkins M.J."/>
            <person name="Karaoz U."/>
            <person name="Brodie E.L."/>
            <person name="Williams K.H."/>
            <person name="Hubbard S.S."/>
            <person name="Banfield J.F."/>
        </authorList>
    </citation>
    <scope>NUCLEOTIDE SEQUENCE [LARGE SCALE GENOMIC DNA]</scope>
</reference>
<dbReference type="SUPFAM" id="SSF52540">
    <property type="entry name" value="P-loop containing nucleoside triphosphate hydrolases"/>
    <property type="match status" value="1"/>
</dbReference>
<gene>
    <name evidence="10" type="ORF">A3E09_02285</name>
</gene>
<dbReference type="InterPro" id="IPR053905">
    <property type="entry name" value="EF-G-like_DII"/>
</dbReference>
<evidence type="ECO:0000256" key="7">
    <source>
        <dbReference type="NCBIfam" id="TIGR00487"/>
    </source>
</evidence>
<dbReference type="EMBL" id="MHKY01000012">
    <property type="protein sequence ID" value="OGY99344.1"/>
    <property type="molecule type" value="Genomic_DNA"/>
</dbReference>
<evidence type="ECO:0000256" key="8">
    <source>
        <dbReference type="RuleBase" id="RU000644"/>
    </source>
</evidence>
<dbReference type="Gene3D" id="3.40.50.300">
    <property type="entry name" value="P-loop containing nucleotide triphosphate hydrolases"/>
    <property type="match status" value="1"/>
</dbReference>
<dbReference type="FunFam" id="3.40.50.10050:FF:000001">
    <property type="entry name" value="Translation initiation factor IF-2"/>
    <property type="match status" value="1"/>
</dbReference>
<sequence length="487" mass="51557">MTENSSQKVPRPPVVVVMGHVDHGKTTLLDYIRKTNVAGREEGGITQSVGAYEITHTSKGSAEGRRITFIDTPGHEAFSKMRMRGAHVADLAIVVVAADDGVKPQTKEVLQILEETKTPFVVAVNKIDKTNADIERAKKDLAAQGVLLEGYGGDVSWQGISAKTGEGVDELLDLILLATDLEGLTHDPSAVARGVVIEAKLDRRRGNEVSVIILDGTLRMGDEIVAGSAAGKVKVLENFAGARVTELVPSSPALILGFEKLPQVGDTFMAGKVDLIEIKVKEEAKRTASRPAGGTGEKPALPLILKADYVGTLEALSELVKNLPEHEIVPDVVAEGVGDVGDNDVQLAISTGAAIIGFRVKVGKGAERLAEAQGVRIVTSNIIYELIKTVEEALVAGKAPVAGGELEVLAVFSQKGNKQIIGGKVVQGVIKNRAQLEVMRKEAVLGRGKVLNLQTQKQDVNEAEEGKECGLLFDSGVTVQVGDHLVA</sequence>
<dbReference type="PANTHER" id="PTHR43381">
    <property type="entry name" value="TRANSLATION INITIATION FACTOR IF-2-RELATED"/>
    <property type="match status" value="1"/>
</dbReference>